<dbReference type="KEGG" id="kbi:30212645"/>
<evidence type="ECO:0000313" key="3">
    <source>
        <dbReference type="EMBL" id="OCF22596.1"/>
    </source>
</evidence>
<evidence type="ECO:0000256" key="1">
    <source>
        <dbReference type="SAM" id="MobiDB-lite"/>
    </source>
</evidence>
<dbReference type="EMBL" id="KI894025">
    <property type="protein sequence ID" value="OCF22596.1"/>
    <property type="molecule type" value="Genomic_DNA"/>
</dbReference>
<feature type="region of interest" description="Disordered" evidence="1">
    <location>
        <begin position="41"/>
        <end position="63"/>
    </location>
</feature>
<dbReference type="GeneID" id="30212645"/>
<feature type="region of interest" description="Disordered" evidence="1">
    <location>
        <begin position="75"/>
        <end position="106"/>
    </location>
</feature>
<reference evidence="4" key="2">
    <citation type="submission" date="2013-07" db="EMBL/GenBank/DDBJ databases">
        <authorList>
            <consortium name="The Broad Institute Genome Sequencing Platform"/>
            <person name="Cuomo C."/>
            <person name="Litvintseva A."/>
            <person name="Chen Y."/>
            <person name="Heitman J."/>
            <person name="Sun S."/>
            <person name="Springer D."/>
            <person name="Dromer F."/>
            <person name="Young S.K."/>
            <person name="Zeng Q."/>
            <person name="Gargeya S."/>
            <person name="Fitzgerald M."/>
            <person name="Abouelleil A."/>
            <person name="Alvarado L."/>
            <person name="Berlin A.M."/>
            <person name="Chapman S.B."/>
            <person name="Dewar J."/>
            <person name="Goldberg J."/>
            <person name="Griggs A."/>
            <person name="Gujja S."/>
            <person name="Hansen M."/>
            <person name="Howarth C."/>
            <person name="Imamovic A."/>
            <person name="Larimer J."/>
            <person name="McCowan C."/>
            <person name="Murphy C."/>
            <person name="Pearson M."/>
            <person name="Priest M."/>
            <person name="Roberts A."/>
            <person name="Saif S."/>
            <person name="Shea T."/>
            <person name="Sykes S."/>
            <person name="Wortman J."/>
            <person name="Nusbaum C."/>
            <person name="Birren B."/>
        </authorList>
    </citation>
    <scope>NUCLEOTIDE SEQUENCE</scope>
    <source>
        <strain evidence="4">CBS 10118</strain>
    </source>
</reference>
<feature type="signal peptide" evidence="2">
    <location>
        <begin position="1"/>
        <end position="22"/>
    </location>
</feature>
<dbReference type="RefSeq" id="XP_019043666.1">
    <property type="nucleotide sequence ID" value="XM_019194830.1"/>
</dbReference>
<evidence type="ECO:0000256" key="2">
    <source>
        <dbReference type="SAM" id="SignalP"/>
    </source>
</evidence>
<accession>A0A1B9FUZ5</accession>
<dbReference type="EMBL" id="CP144548">
    <property type="protein sequence ID" value="WVW87045.1"/>
    <property type="molecule type" value="Genomic_DNA"/>
</dbReference>
<reference evidence="3" key="3">
    <citation type="submission" date="2014-01" db="EMBL/GenBank/DDBJ databases">
        <title>Evolution of pathogenesis and genome organization in the Tremellales.</title>
        <authorList>
            <person name="Cuomo C."/>
            <person name="Litvintseva A."/>
            <person name="Heitman J."/>
            <person name="Chen Y."/>
            <person name="Sun S."/>
            <person name="Springer D."/>
            <person name="Dromer F."/>
            <person name="Young S."/>
            <person name="Zeng Q."/>
            <person name="Chapman S."/>
            <person name="Gujja S."/>
            <person name="Saif S."/>
            <person name="Birren B."/>
        </authorList>
    </citation>
    <scope>NUCLEOTIDE SEQUENCE</scope>
    <source>
        <strain evidence="3">CBS 10118</strain>
    </source>
</reference>
<dbReference type="Proteomes" id="UP000092730">
    <property type="component" value="Chromosome 8"/>
</dbReference>
<evidence type="ECO:0000313" key="5">
    <source>
        <dbReference type="Proteomes" id="UP000092730"/>
    </source>
</evidence>
<reference evidence="4" key="4">
    <citation type="submission" date="2024-02" db="EMBL/GenBank/DDBJ databases">
        <title>Comparative genomics of Cryptococcus and Kwoniella reveals pathogenesis evolution and contrasting modes of karyotype evolution via chromosome fusion or intercentromeric recombination.</title>
        <authorList>
            <person name="Coelho M.A."/>
            <person name="David-Palma M."/>
            <person name="Shea T."/>
            <person name="Bowers K."/>
            <person name="McGinley-Smith S."/>
            <person name="Mohammad A.W."/>
            <person name="Gnirke A."/>
            <person name="Yurkov A.M."/>
            <person name="Nowrousian M."/>
            <person name="Sun S."/>
            <person name="Cuomo C.A."/>
            <person name="Heitman J."/>
        </authorList>
    </citation>
    <scope>NUCLEOTIDE SEQUENCE</scope>
    <source>
        <strain evidence="4">CBS 10118</strain>
    </source>
</reference>
<proteinExistence type="predicted"/>
<dbReference type="VEuPathDB" id="FungiDB:I302_08246"/>
<feature type="compositionally biased region" description="Basic residues" evidence="1">
    <location>
        <begin position="88"/>
        <end position="97"/>
    </location>
</feature>
<feature type="region of interest" description="Disordered" evidence="1">
    <location>
        <begin position="127"/>
        <end position="179"/>
    </location>
</feature>
<protein>
    <submittedName>
        <fullName evidence="3">Uncharacterized protein</fullName>
    </submittedName>
</protein>
<keyword evidence="5" id="KW-1185">Reference proteome</keyword>
<dbReference type="AlphaFoldDB" id="A0A1B9FUZ5"/>
<organism evidence="3">
    <name type="scientific">Kwoniella bestiolae CBS 10118</name>
    <dbReference type="NCBI Taxonomy" id="1296100"/>
    <lineage>
        <taxon>Eukaryota</taxon>
        <taxon>Fungi</taxon>
        <taxon>Dikarya</taxon>
        <taxon>Basidiomycota</taxon>
        <taxon>Agaricomycotina</taxon>
        <taxon>Tremellomycetes</taxon>
        <taxon>Tremellales</taxon>
        <taxon>Cryptococcaceae</taxon>
        <taxon>Kwoniella</taxon>
    </lineage>
</organism>
<reference evidence="3" key="1">
    <citation type="submission" date="2013-07" db="EMBL/GenBank/DDBJ databases">
        <title>The Genome Sequence of Cryptococcus bestiolae CBS10118.</title>
        <authorList>
            <consortium name="The Broad Institute Genome Sequencing Platform"/>
            <person name="Cuomo C."/>
            <person name="Litvintseva A."/>
            <person name="Chen Y."/>
            <person name="Heitman J."/>
            <person name="Sun S."/>
            <person name="Springer D."/>
            <person name="Dromer F."/>
            <person name="Young S.K."/>
            <person name="Zeng Q."/>
            <person name="Gargeya S."/>
            <person name="Fitzgerald M."/>
            <person name="Abouelleil A."/>
            <person name="Alvarado L."/>
            <person name="Berlin A.M."/>
            <person name="Chapman S.B."/>
            <person name="Dewar J."/>
            <person name="Goldberg J."/>
            <person name="Griggs A."/>
            <person name="Gujja S."/>
            <person name="Hansen M."/>
            <person name="Howarth C."/>
            <person name="Imamovic A."/>
            <person name="Larimer J."/>
            <person name="McCowan C."/>
            <person name="Murphy C."/>
            <person name="Pearson M."/>
            <person name="Priest M."/>
            <person name="Roberts A."/>
            <person name="Saif S."/>
            <person name="Shea T."/>
            <person name="Sykes S."/>
            <person name="Wortman J."/>
            <person name="Nusbaum C."/>
            <person name="Birren B."/>
        </authorList>
    </citation>
    <scope>NUCLEOTIDE SEQUENCE [LARGE SCALE GENOMIC DNA]</scope>
    <source>
        <strain evidence="3">CBS 10118</strain>
    </source>
</reference>
<name>A0A1B9FUZ5_9TREE</name>
<feature type="chain" id="PRO_5042334651" evidence="2">
    <location>
        <begin position="23"/>
        <end position="179"/>
    </location>
</feature>
<dbReference type="OrthoDB" id="10642362at2759"/>
<gene>
    <name evidence="3" type="ORF">I302_08246</name>
    <name evidence="4" type="ORF">I302_109101</name>
</gene>
<evidence type="ECO:0000313" key="4">
    <source>
        <dbReference type="EMBL" id="WVW87045.1"/>
    </source>
</evidence>
<feature type="compositionally biased region" description="Low complexity" evidence="1">
    <location>
        <begin position="148"/>
        <end position="171"/>
    </location>
</feature>
<keyword evidence="2" id="KW-0732">Signal</keyword>
<sequence length="179" mass="20200">MPIILASLVFAFALAALPSTEPLSPDEKEQAEYVAYLKEQREKRRRKVRHAHDEEERKSSEKIVRDHKTIEGWNLIQSEEDEGDDGRRRRKCTNRSRRGIDGLGLDLPYEMDTNAASSRERTFHRLVSDSHRTIAPSPSYHKTHLRRSSSVPSLSSSSAGSSRASSPGTSPKRFSATLI</sequence>
<feature type="compositionally biased region" description="Basic and acidic residues" evidence="1">
    <location>
        <begin position="51"/>
        <end position="63"/>
    </location>
</feature>